<reference evidence="2" key="1">
    <citation type="journal article" date="2019" name="Int. J. Syst. Evol. Microbiol.">
        <title>The Global Catalogue of Microorganisms (GCM) 10K type strain sequencing project: providing services to taxonomists for standard genome sequencing and annotation.</title>
        <authorList>
            <consortium name="The Broad Institute Genomics Platform"/>
            <consortium name="The Broad Institute Genome Sequencing Center for Infectious Disease"/>
            <person name="Wu L."/>
            <person name="Ma J."/>
        </authorList>
    </citation>
    <scope>NUCLEOTIDE SEQUENCE [LARGE SCALE GENOMIC DNA]</scope>
    <source>
        <strain evidence="2">JCM 18720</strain>
    </source>
</reference>
<name>A0ABP9RZU5_9GAMM</name>
<evidence type="ECO:0000313" key="1">
    <source>
        <dbReference type="EMBL" id="GAA5189158.1"/>
    </source>
</evidence>
<dbReference type="Proteomes" id="UP001501600">
    <property type="component" value="Unassembled WGS sequence"/>
</dbReference>
<sequence>MNEERLGQLIEGAYDAAVEGQWYEWLEQLRQQMSAAGGMLAHLGSAGIPVRSLPVACGGDLVPELVHSYLERRRQDPWYCQVRRQRNNVITLDARMRRLRARSALADLYQGLNCHYHTGAVLSGGHGHFLLALHRAPGQEDFGAEQQQMLSCINQHLRQAMALTPMLFELVQGRLLADKLNDTQVPQAVVRANGVPAFVNEAMANYLRGQGQPFRFHRGKLGGRQPFLDRLIERAQNRLCQSGVAACQAVTIPLGQQDLSLMPLPPQVLEGATLWQIR</sequence>
<accession>A0ABP9RZU5</accession>
<proteinExistence type="predicted"/>
<keyword evidence="2" id="KW-1185">Reference proteome</keyword>
<dbReference type="EMBL" id="BAABLF010000006">
    <property type="protein sequence ID" value="GAA5189158.1"/>
    <property type="molecule type" value="Genomic_DNA"/>
</dbReference>
<protein>
    <submittedName>
        <fullName evidence="1">Uncharacterized protein</fullName>
    </submittedName>
</protein>
<evidence type="ECO:0000313" key="2">
    <source>
        <dbReference type="Proteomes" id="UP001501600"/>
    </source>
</evidence>
<gene>
    <name evidence="1" type="ORF">GCM10025772_10890</name>
</gene>
<comment type="caution">
    <text evidence="1">The sequence shown here is derived from an EMBL/GenBank/DDBJ whole genome shotgun (WGS) entry which is preliminary data.</text>
</comment>
<organism evidence="1 2">
    <name type="scientific">Ferrimonas gelatinilytica</name>
    <dbReference type="NCBI Taxonomy" id="1255257"/>
    <lineage>
        <taxon>Bacteria</taxon>
        <taxon>Pseudomonadati</taxon>
        <taxon>Pseudomonadota</taxon>
        <taxon>Gammaproteobacteria</taxon>
        <taxon>Alteromonadales</taxon>
        <taxon>Ferrimonadaceae</taxon>
        <taxon>Ferrimonas</taxon>
    </lineage>
</organism>